<dbReference type="EMBL" id="CP158375">
    <property type="protein sequence ID" value="XDO96257.1"/>
    <property type="molecule type" value="Genomic_DNA"/>
</dbReference>
<evidence type="ECO:0000313" key="5">
    <source>
        <dbReference type="EMBL" id="XDO96257.1"/>
    </source>
</evidence>
<dbReference type="InterPro" id="IPR020084">
    <property type="entry name" value="NUDIX_hydrolase_CS"/>
</dbReference>
<evidence type="ECO:0000259" key="4">
    <source>
        <dbReference type="PROSITE" id="PS51462"/>
    </source>
</evidence>
<gene>
    <name evidence="5" type="ORF">ABOZ73_15975</name>
</gene>
<name>A0AB39KR09_9CAUL</name>
<evidence type="ECO:0000256" key="2">
    <source>
        <dbReference type="ARBA" id="ARBA00022801"/>
    </source>
</evidence>
<proteinExistence type="inferred from homology"/>
<keyword evidence="2 3" id="KW-0378">Hydrolase</keyword>
<dbReference type="AlphaFoldDB" id="A0AB39KR09"/>
<dbReference type="Gene3D" id="3.90.79.10">
    <property type="entry name" value="Nucleoside Triphosphate Pyrophosphohydrolase"/>
    <property type="match status" value="1"/>
</dbReference>
<dbReference type="PROSITE" id="PS51462">
    <property type="entry name" value="NUDIX"/>
    <property type="match status" value="1"/>
</dbReference>
<reference evidence="5" key="1">
    <citation type="submission" date="2024-06" db="EMBL/GenBank/DDBJ databases">
        <title>Caulobacter inopinatus, sp. nov.</title>
        <authorList>
            <person name="Donachie S.P."/>
        </authorList>
    </citation>
    <scope>NUCLEOTIDE SEQUENCE</scope>
    <source>
        <strain evidence="5">73W</strain>
    </source>
</reference>
<comment type="similarity">
    <text evidence="3">Belongs to the Nudix hydrolase family.</text>
</comment>
<dbReference type="PANTHER" id="PTHR43046:SF14">
    <property type="entry name" value="MUTT_NUDIX FAMILY PROTEIN"/>
    <property type="match status" value="1"/>
</dbReference>
<dbReference type="InterPro" id="IPR000086">
    <property type="entry name" value="NUDIX_hydrolase_dom"/>
</dbReference>
<dbReference type="PROSITE" id="PS00893">
    <property type="entry name" value="NUDIX_BOX"/>
    <property type="match status" value="1"/>
</dbReference>
<evidence type="ECO:0000256" key="1">
    <source>
        <dbReference type="ARBA" id="ARBA00001946"/>
    </source>
</evidence>
<dbReference type="RefSeq" id="WP_369059111.1">
    <property type="nucleotide sequence ID" value="NZ_CP158375.1"/>
</dbReference>
<dbReference type="Pfam" id="PF00293">
    <property type="entry name" value="NUDIX"/>
    <property type="match status" value="1"/>
</dbReference>
<accession>A0AB39KR09</accession>
<sequence>MLQFGDPKPGLTYADRPAAFGIVERDGKVGLVEVARDGGRHWDLPGGAVDPGEDEAKALVREFGEEAGLKVSLGARVINVAQRFLKDPKTPVNNRGGVYEVTVVAEAPQLKIEEDHTLVWLDPHEALTRLRHEAHATALLFWLRRRAA</sequence>
<organism evidence="5">
    <name type="scientific">Caulobacter sp. 73W</name>
    <dbReference type="NCBI Taxonomy" id="3161137"/>
    <lineage>
        <taxon>Bacteria</taxon>
        <taxon>Pseudomonadati</taxon>
        <taxon>Pseudomonadota</taxon>
        <taxon>Alphaproteobacteria</taxon>
        <taxon>Caulobacterales</taxon>
        <taxon>Caulobacteraceae</taxon>
        <taxon>Caulobacter</taxon>
    </lineage>
</organism>
<dbReference type="PANTHER" id="PTHR43046">
    <property type="entry name" value="GDP-MANNOSE MANNOSYL HYDROLASE"/>
    <property type="match status" value="1"/>
</dbReference>
<evidence type="ECO:0000256" key="3">
    <source>
        <dbReference type="RuleBase" id="RU003476"/>
    </source>
</evidence>
<dbReference type="GO" id="GO:0016787">
    <property type="term" value="F:hydrolase activity"/>
    <property type="evidence" value="ECO:0007669"/>
    <property type="project" value="UniProtKB-KW"/>
</dbReference>
<feature type="domain" description="Nudix hydrolase" evidence="4">
    <location>
        <begin position="14"/>
        <end position="143"/>
    </location>
</feature>
<protein>
    <submittedName>
        <fullName evidence="5">NUDIX domain-containing protein</fullName>
    </submittedName>
</protein>
<comment type="cofactor">
    <cofactor evidence="1">
        <name>Mg(2+)</name>
        <dbReference type="ChEBI" id="CHEBI:18420"/>
    </cofactor>
</comment>
<dbReference type="InterPro" id="IPR015797">
    <property type="entry name" value="NUDIX_hydrolase-like_dom_sf"/>
</dbReference>
<dbReference type="PRINTS" id="PR00502">
    <property type="entry name" value="NUDIXFAMILY"/>
</dbReference>
<dbReference type="InterPro" id="IPR020476">
    <property type="entry name" value="Nudix_hydrolase"/>
</dbReference>
<dbReference type="SUPFAM" id="SSF55811">
    <property type="entry name" value="Nudix"/>
    <property type="match status" value="1"/>
</dbReference>